<evidence type="ECO:0000256" key="3">
    <source>
        <dbReference type="ARBA" id="ARBA00023287"/>
    </source>
</evidence>
<keyword evidence="5" id="KW-1185">Reference proteome</keyword>
<dbReference type="Proteomes" id="UP000051330">
    <property type="component" value="Unassembled WGS sequence"/>
</dbReference>
<dbReference type="Gene3D" id="3.30.700.10">
    <property type="entry name" value="Glycoprotein, Type 4 Pilin"/>
    <property type="match status" value="1"/>
</dbReference>
<dbReference type="PATRIC" id="fig|1423792.3.peg.3235"/>
<proteinExistence type="predicted"/>
<reference evidence="4 5" key="1">
    <citation type="journal article" date="2015" name="Genome Announc.">
        <title>Expanding the biotechnology potential of lactobacilli through comparative genomics of 213 strains and associated genera.</title>
        <authorList>
            <person name="Sun Z."/>
            <person name="Harris H.M."/>
            <person name="McCann A."/>
            <person name="Guo C."/>
            <person name="Argimon S."/>
            <person name="Zhang W."/>
            <person name="Yang X."/>
            <person name="Jeffery I.B."/>
            <person name="Cooney J.C."/>
            <person name="Kagawa T.F."/>
            <person name="Liu W."/>
            <person name="Song Y."/>
            <person name="Salvetti E."/>
            <person name="Wrobel A."/>
            <person name="Rasinkangas P."/>
            <person name="Parkhill J."/>
            <person name="Rea M.C."/>
            <person name="O'Sullivan O."/>
            <person name="Ritari J."/>
            <person name="Douillard F.P."/>
            <person name="Paul Ross R."/>
            <person name="Yang R."/>
            <person name="Briner A.E."/>
            <person name="Felis G.E."/>
            <person name="de Vos W.M."/>
            <person name="Barrangou R."/>
            <person name="Klaenhammer T.R."/>
            <person name="Caufield P.W."/>
            <person name="Cui Y."/>
            <person name="Zhang H."/>
            <person name="O'Toole P.W."/>
        </authorList>
    </citation>
    <scope>NUCLEOTIDE SEQUENCE [LARGE SCALE GENOMIC DNA]</scope>
    <source>
        <strain evidence="4 5">DSM 12744</strain>
    </source>
</reference>
<dbReference type="EMBL" id="AZEC01000009">
    <property type="protein sequence ID" value="KRL12271.1"/>
    <property type="molecule type" value="Genomic_DNA"/>
</dbReference>
<dbReference type="GO" id="GO:0015628">
    <property type="term" value="P:protein secretion by the type II secretion system"/>
    <property type="evidence" value="ECO:0007669"/>
    <property type="project" value="InterPro"/>
</dbReference>
<evidence type="ECO:0000256" key="2">
    <source>
        <dbReference type="ARBA" id="ARBA00022481"/>
    </source>
</evidence>
<protein>
    <recommendedName>
        <fullName evidence="6">Competence protein ComGC</fullName>
    </recommendedName>
</protein>
<organism evidence="4 5">
    <name type="scientific">Schleiferilactobacillus perolens DSM 12744</name>
    <dbReference type="NCBI Taxonomy" id="1423792"/>
    <lineage>
        <taxon>Bacteria</taxon>
        <taxon>Bacillati</taxon>
        <taxon>Bacillota</taxon>
        <taxon>Bacilli</taxon>
        <taxon>Lactobacillales</taxon>
        <taxon>Lactobacillaceae</taxon>
        <taxon>Schleiferilactobacillus</taxon>
    </lineage>
</organism>
<dbReference type="NCBIfam" id="TIGR02532">
    <property type="entry name" value="IV_pilin_GFxxxE"/>
    <property type="match status" value="1"/>
</dbReference>
<dbReference type="GO" id="GO:0030420">
    <property type="term" value="P:establishment of competence for transformation"/>
    <property type="evidence" value="ECO:0007669"/>
    <property type="project" value="UniProtKB-KW"/>
</dbReference>
<gene>
    <name evidence="4" type="ORF">FD09_GL003141</name>
</gene>
<dbReference type="PRINTS" id="PR00813">
    <property type="entry name" value="BCTERIALGSPG"/>
</dbReference>
<sequence>MTFVLNQWRKRRKKKAFTLLEMLLVLFIIAALLLLVLPNLIAQQDHVNAKTDKAFQTMLQNQVVLYQSDNNGKIPTKWDELGDGKGKDDYLSQDQINKATEKFEIVGGEVVPRKAEAASSSSNA</sequence>
<dbReference type="SUPFAM" id="SSF54523">
    <property type="entry name" value="Pili subunits"/>
    <property type="match status" value="1"/>
</dbReference>
<dbReference type="GO" id="GO:0015627">
    <property type="term" value="C:type II protein secretion system complex"/>
    <property type="evidence" value="ECO:0007669"/>
    <property type="project" value="InterPro"/>
</dbReference>
<evidence type="ECO:0000313" key="4">
    <source>
        <dbReference type="EMBL" id="KRL12271.1"/>
    </source>
</evidence>
<dbReference type="STRING" id="1423792.FD09_GL003141"/>
<dbReference type="InterPro" id="IPR045584">
    <property type="entry name" value="Pilin-like"/>
</dbReference>
<evidence type="ECO:0008006" key="6">
    <source>
        <dbReference type="Google" id="ProtNLM"/>
    </source>
</evidence>
<dbReference type="AlphaFoldDB" id="A0A0R1MVX0"/>
<keyword evidence="2" id="KW-0488">Methylation</keyword>
<evidence type="ECO:0000256" key="1">
    <source>
        <dbReference type="ARBA" id="ARBA00004241"/>
    </source>
</evidence>
<dbReference type="GO" id="GO:0009986">
    <property type="term" value="C:cell surface"/>
    <property type="evidence" value="ECO:0007669"/>
    <property type="project" value="UniProtKB-SubCell"/>
</dbReference>
<dbReference type="InterPro" id="IPR000983">
    <property type="entry name" value="Bac_GSPG_pilin"/>
</dbReference>
<dbReference type="Pfam" id="PF07963">
    <property type="entry name" value="N_methyl"/>
    <property type="match status" value="1"/>
</dbReference>
<keyword evidence="3" id="KW-0178">Competence</keyword>
<comment type="subcellular location">
    <subcellularLocation>
        <location evidence="1">Cell surface</location>
    </subcellularLocation>
</comment>
<evidence type="ECO:0000313" key="5">
    <source>
        <dbReference type="Proteomes" id="UP000051330"/>
    </source>
</evidence>
<comment type="caution">
    <text evidence="4">The sequence shown here is derived from an EMBL/GenBank/DDBJ whole genome shotgun (WGS) entry which is preliminary data.</text>
</comment>
<dbReference type="InterPro" id="IPR012902">
    <property type="entry name" value="N_methyl_site"/>
</dbReference>
<name>A0A0R1MVX0_9LACO</name>
<accession>A0A0R1MVX0</accession>